<name>A0A1A9Z671_GLOPL</name>
<protein>
    <submittedName>
        <fullName evidence="2">Uncharacterized protein</fullName>
    </submittedName>
</protein>
<keyword evidence="1" id="KW-1133">Transmembrane helix</keyword>
<sequence length="118" mass="12903">MDEFKADCYPKIDANVLVYSIAVVVVTVVLLPSELVLTLTLAFVLALPLPMTLALAIIKSSIFNQLSAKDSTIKRICRDFLQLFTVAIETQCKNGVTASMLMILQNKPRLPTIASSNC</sequence>
<evidence type="ECO:0000256" key="1">
    <source>
        <dbReference type="SAM" id="Phobius"/>
    </source>
</evidence>
<reference evidence="3" key="1">
    <citation type="submission" date="2014-03" db="EMBL/GenBank/DDBJ databases">
        <authorList>
            <person name="Aksoy S."/>
            <person name="Warren W."/>
            <person name="Wilson R.K."/>
        </authorList>
    </citation>
    <scope>NUCLEOTIDE SEQUENCE [LARGE SCALE GENOMIC DNA]</scope>
    <source>
        <strain evidence="3">IAEA</strain>
    </source>
</reference>
<reference evidence="2" key="2">
    <citation type="submission" date="2020-05" db="UniProtKB">
        <authorList>
            <consortium name="EnsemblMetazoa"/>
        </authorList>
    </citation>
    <scope>IDENTIFICATION</scope>
    <source>
        <strain evidence="2">IAEA</strain>
    </source>
</reference>
<dbReference type="VEuPathDB" id="VectorBase:GPAI005099"/>
<accession>A0A1A9Z671</accession>
<organism evidence="2 3">
    <name type="scientific">Glossina pallidipes</name>
    <name type="common">Tsetse fly</name>
    <dbReference type="NCBI Taxonomy" id="7398"/>
    <lineage>
        <taxon>Eukaryota</taxon>
        <taxon>Metazoa</taxon>
        <taxon>Ecdysozoa</taxon>
        <taxon>Arthropoda</taxon>
        <taxon>Hexapoda</taxon>
        <taxon>Insecta</taxon>
        <taxon>Pterygota</taxon>
        <taxon>Neoptera</taxon>
        <taxon>Endopterygota</taxon>
        <taxon>Diptera</taxon>
        <taxon>Brachycera</taxon>
        <taxon>Muscomorpha</taxon>
        <taxon>Hippoboscoidea</taxon>
        <taxon>Glossinidae</taxon>
        <taxon>Glossina</taxon>
    </lineage>
</organism>
<dbReference type="Proteomes" id="UP000092445">
    <property type="component" value="Unassembled WGS sequence"/>
</dbReference>
<keyword evidence="1" id="KW-0812">Transmembrane</keyword>
<proteinExistence type="predicted"/>
<dbReference type="EnsemblMetazoa" id="GPAI005099-RA">
    <property type="protein sequence ID" value="GPAI005099-PA"/>
    <property type="gene ID" value="GPAI005099"/>
</dbReference>
<feature type="transmembrane region" description="Helical" evidence="1">
    <location>
        <begin position="37"/>
        <end position="58"/>
    </location>
</feature>
<dbReference type="AlphaFoldDB" id="A0A1A9Z671"/>
<evidence type="ECO:0000313" key="2">
    <source>
        <dbReference type="EnsemblMetazoa" id="GPAI005099-PA"/>
    </source>
</evidence>
<feature type="transmembrane region" description="Helical" evidence="1">
    <location>
        <begin position="12"/>
        <end position="31"/>
    </location>
</feature>
<keyword evidence="1" id="KW-0472">Membrane</keyword>
<evidence type="ECO:0000313" key="3">
    <source>
        <dbReference type="Proteomes" id="UP000092445"/>
    </source>
</evidence>
<keyword evidence="3" id="KW-1185">Reference proteome</keyword>